<dbReference type="GO" id="GO:1902600">
    <property type="term" value="P:proton transmembrane transport"/>
    <property type="evidence" value="ECO:0007669"/>
    <property type="project" value="InterPro"/>
</dbReference>
<comment type="subcellular location">
    <subcellularLocation>
        <location evidence="1">Membrane</location>
        <topology evidence="1">Multi-pass membrane protein</topology>
    </subcellularLocation>
</comment>
<evidence type="ECO:0000313" key="9">
    <source>
        <dbReference type="EMBL" id="MCI1189169.1"/>
    </source>
</evidence>
<evidence type="ECO:0000256" key="4">
    <source>
        <dbReference type="ARBA" id="ARBA00022989"/>
    </source>
</evidence>
<feature type="transmembrane region" description="Helical" evidence="7">
    <location>
        <begin position="437"/>
        <end position="459"/>
    </location>
</feature>
<protein>
    <submittedName>
        <fullName evidence="9">Cation:proton antiporter</fullName>
    </submittedName>
</protein>
<keyword evidence="10" id="KW-1185">Reference proteome</keyword>
<dbReference type="PANTHER" id="PTHR32468">
    <property type="entry name" value="CATION/H + ANTIPORTER"/>
    <property type="match status" value="1"/>
</dbReference>
<feature type="transmembrane region" description="Helical" evidence="7">
    <location>
        <begin position="373"/>
        <end position="396"/>
    </location>
</feature>
<gene>
    <name evidence="9" type="ORF">MON38_17230</name>
</gene>
<dbReference type="InterPro" id="IPR050794">
    <property type="entry name" value="CPA2_transporter"/>
</dbReference>
<feature type="transmembrane region" description="Helical" evidence="7">
    <location>
        <begin position="126"/>
        <end position="145"/>
    </location>
</feature>
<dbReference type="InterPro" id="IPR006153">
    <property type="entry name" value="Cation/H_exchanger_TM"/>
</dbReference>
<keyword evidence="2" id="KW-0813">Transport</keyword>
<keyword evidence="3 7" id="KW-0812">Transmembrane</keyword>
<feature type="transmembrane region" description="Helical" evidence="7">
    <location>
        <begin position="259"/>
        <end position="279"/>
    </location>
</feature>
<proteinExistence type="predicted"/>
<evidence type="ECO:0000313" key="10">
    <source>
        <dbReference type="Proteomes" id="UP001139193"/>
    </source>
</evidence>
<dbReference type="InterPro" id="IPR038770">
    <property type="entry name" value="Na+/solute_symporter_sf"/>
</dbReference>
<dbReference type="PANTHER" id="PTHR32468:SF0">
    <property type="entry name" value="K(+)_H(+) ANTIPORTER 1"/>
    <property type="match status" value="1"/>
</dbReference>
<comment type="caution">
    <text evidence="9">The sequence shown here is derived from an EMBL/GenBank/DDBJ whole genome shotgun (WGS) entry which is preliminary data.</text>
</comment>
<dbReference type="RefSeq" id="WP_241937389.1">
    <property type="nucleotide sequence ID" value="NZ_JALBGC010000004.1"/>
</dbReference>
<dbReference type="Pfam" id="PF00999">
    <property type="entry name" value="Na_H_Exchanger"/>
    <property type="match status" value="1"/>
</dbReference>
<feature type="transmembrane region" description="Helical" evidence="7">
    <location>
        <begin position="299"/>
        <end position="323"/>
    </location>
</feature>
<keyword evidence="5" id="KW-0406">Ion transport</keyword>
<evidence type="ECO:0000259" key="8">
    <source>
        <dbReference type="Pfam" id="PF00999"/>
    </source>
</evidence>
<feature type="transmembrane region" description="Helical" evidence="7">
    <location>
        <begin position="90"/>
        <end position="106"/>
    </location>
</feature>
<evidence type="ECO:0000256" key="3">
    <source>
        <dbReference type="ARBA" id="ARBA00022692"/>
    </source>
</evidence>
<name>A0A9X1VHB7_9BACT</name>
<dbReference type="EMBL" id="JALBGC010000004">
    <property type="protein sequence ID" value="MCI1189169.1"/>
    <property type="molecule type" value="Genomic_DNA"/>
</dbReference>
<evidence type="ECO:0000256" key="7">
    <source>
        <dbReference type="SAM" id="Phobius"/>
    </source>
</evidence>
<dbReference type="Gene3D" id="1.20.1530.20">
    <property type="match status" value="1"/>
</dbReference>
<evidence type="ECO:0000256" key="6">
    <source>
        <dbReference type="ARBA" id="ARBA00023136"/>
    </source>
</evidence>
<feature type="transmembrane region" description="Helical" evidence="7">
    <location>
        <begin position="343"/>
        <end position="361"/>
    </location>
</feature>
<sequence>MSQRRETGLYAAVLLGFLTLIAGLLRAGAHLETASVKAAAASSGTAWADFVAALHQGWHSPLALLLAQMVAILLAARGLGALCRRIGQPAVVGEMTAGILLGPSLLGRYFPEFSARLFPVASLDNIKFLSQIGLILFMFVVGMELDLRALRGKARQAVIISHASIALPFGLGLGLAYFLYDGFAPAGVRFASFGLFLGIAMSITAFPVLARIVRDRGLHRTPLGTLVITCAAADDVTAWCLLAAVVASVKAGSPGSAGFLLLLALSYVLLMVGGVRPLLARIGLPHHASGRPRKAALPVFFLTLMLSAFAAEAIGIHALFGAFLAGAIMPTDNQLREFVSSKVQDVAVVLLLPLFFVFTGLRTEIGLLNSGYLWGICGLIIVVAVAGKLLGSALAARLVGHNWPDSLRIGALMNTRGLMEIVVLNIGYDLGILTPAIFAMLVIMALATTCMAGPALNLLDRRYPA</sequence>
<accession>A0A9X1VHB7</accession>
<dbReference type="AlphaFoldDB" id="A0A9X1VHB7"/>
<evidence type="ECO:0000256" key="1">
    <source>
        <dbReference type="ARBA" id="ARBA00004141"/>
    </source>
</evidence>
<dbReference type="GO" id="GO:0016020">
    <property type="term" value="C:membrane"/>
    <property type="evidence" value="ECO:0007669"/>
    <property type="project" value="UniProtKB-SubCell"/>
</dbReference>
<evidence type="ECO:0000256" key="2">
    <source>
        <dbReference type="ARBA" id="ARBA00022448"/>
    </source>
</evidence>
<feature type="transmembrane region" description="Helical" evidence="7">
    <location>
        <begin position="192"/>
        <end position="213"/>
    </location>
</feature>
<feature type="transmembrane region" description="Helical" evidence="7">
    <location>
        <begin position="157"/>
        <end position="180"/>
    </location>
</feature>
<dbReference type="GO" id="GO:0015297">
    <property type="term" value="F:antiporter activity"/>
    <property type="evidence" value="ECO:0007669"/>
    <property type="project" value="InterPro"/>
</dbReference>
<evidence type="ECO:0000256" key="5">
    <source>
        <dbReference type="ARBA" id="ARBA00023065"/>
    </source>
</evidence>
<keyword evidence="6 7" id="KW-0472">Membrane</keyword>
<feature type="transmembrane region" description="Helical" evidence="7">
    <location>
        <begin position="225"/>
        <end position="247"/>
    </location>
</feature>
<keyword evidence="4 7" id="KW-1133">Transmembrane helix</keyword>
<feature type="domain" description="Cation/H+ exchanger transmembrane" evidence="8">
    <location>
        <begin position="78"/>
        <end position="456"/>
    </location>
</feature>
<organism evidence="9 10">
    <name type="scientific">Hymenobacter cyanobacteriorum</name>
    <dbReference type="NCBI Taxonomy" id="2926463"/>
    <lineage>
        <taxon>Bacteria</taxon>
        <taxon>Pseudomonadati</taxon>
        <taxon>Bacteroidota</taxon>
        <taxon>Cytophagia</taxon>
        <taxon>Cytophagales</taxon>
        <taxon>Hymenobacteraceae</taxon>
        <taxon>Hymenobacter</taxon>
    </lineage>
</organism>
<reference evidence="9" key="1">
    <citation type="submission" date="2022-03" db="EMBL/GenBank/DDBJ databases">
        <title>Bacterial whole genome sequence for Hymenobacter sp. DH14.</title>
        <authorList>
            <person name="Le V."/>
        </authorList>
    </citation>
    <scope>NUCLEOTIDE SEQUENCE</scope>
    <source>
        <strain evidence="9">DH14</strain>
    </source>
</reference>
<feature type="transmembrane region" description="Helical" evidence="7">
    <location>
        <begin position="62"/>
        <end position="83"/>
    </location>
</feature>
<dbReference type="Proteomes" id="UP001139193">
    <property type="component" value="Unassembled WGS sequence"/>
</dbReference>